<protein>
    <recommendedName>
        <fullName evidence="3">DUSP domain-containing protein</fullName>
    </recommendedName>
</protein>
<reference evidence="5" key="1">
    <citation type="submission" date="2014-09" db="EMBL/GenBank/DDBJ databases">
        <authorList>
            <person name="Sharma Rahul"/>
            <person name="Thines Marco"/>
        </authorList>
    </citation>
    <scope>NUCLEOTIDE SEQUENCE [LARGE SCALE GENOMIC DNA]</scope>
</reference>
<sequence>MEHFSDGLLAHLFTFLSARDILRLVVTCRSLSPSTPCIQLALERVIKRRFENLTGFLETSSTHWPRSLTVLRGAEVLYIKDLLARSTAQSFEAVASCSPNSVIVSRAWLSAFKKRCQDFEQFLLQFRRTKRKQRRQHAAKKKDNIMFEDVKVAANSSLIEAGAMIVCAHDALLPAAQCVGRSRRAIIRGDVFREIVGFAPELRGYVLKSCCDCAICVLEQKAKDLEAEKKKRSRFDAEIAGSRDMLELLERKNGFPKGLFSPIGSEDSRQQQLAPHLSVGNRSKYATYFLVPKNWLNTWRKFVRSQGEDAPGPVLNAELVCLSHQKTIVPPYISMFLSGFSLEQSIRATQALGSTFARQYEIVTFGEWEALYDRYCAEFAIGFDMKTHRAHKRKLHFSAKDFASLVTVKVNHVPQRPLKRRKRQSRSRHVSPTSTINGKGLSATIWSQIQDQFAAAKSLGEITRIVLHFFTEHEHLQGSSSDVIFPIFVPSSEIYKMKVPRKRRIYDVLHVLEGISVIKRVRYDERRGTNGGYFLYYGKSSVVQHLAEMKSRSSQVMAEFRQTRHLHCCSIVEKDSALVSVFEKQAAADKWPCLVTMTVCFLGLLFQQDYKTGVGLPAISARLVDAKTFIGSLIPSASTEAPYRDVHRRVYDVVSVLVSCNIIDTSPVPCSESIDKGLRKYVRFNYEIFTNPRVLFATIDSLKYWKSKSVSSLTSSDVTACFGELESPNAKSLRNNWPSPSLEYWQSLHDDLALASSTVFSPISVNESDASRIMQPSANSNSAGLRDVPDPQLPPSLRVILRPAKQPSCLTQKFFSPLGKMTTISNKWNDDSLKHLGLHDVVPAVDKIDWKSDMQLQENCCEMWGLQHSQTAPADICEQQHQYWVDGINVKLTDLECSDVLVDDDINSTSSYFC</sequence>
<dbReference type="GO" id="GO:0006355">
    <property type="term" value="P:regulation of DNA-templated transcription"/>
    <property type="evidence" value="ECO:0007669"/>
    <property type="project" value="InterPro"/>
</dbReference>
<dbReference type="InterPro" id="IPR035927">
    <property type="entry name" value="DUSP-like_sf"/>
</dbReference>
<name>A0A0P1AVR0_PLAHL</name>
<feature type="region of interest" description="Disordered" evidence="2">
    <location>
        <begin position="415"/>
        <end position="436"/>
    </location>
</feature>
<dbReference type="InterPro" id="IPR006615">
    <property type="entry name" value="Pept_C19_DUSP"/>
</dbReference>
<dbReference type="Pfam" id="PF02319">
    <property type="entry name" value="WHD_E2F_TDP"/>
    <property type="match status" value="1"/>
</dbReference>
<keyword evidence="1" id="KW-0805">Transcription regulation</keyword>
<dbReference type="GeneID" id="36396440"/>
<evidence type="ECO:0000313" key="5">
    <source>
        <dbReference type="Proteomes" id="UP000054928"/>
    </source>
</evidence>
<evidence type="ECO:0000256" key="1">
    <source>
        <dbReference type="RuleBase" id="RU003796"/>
    </source>
</evidence>
<dbReference type="EMBL" id="CCYD01001538">
    <property type="protein sequence ID" value="CEG45058.1"/>
    <property type="molecule type" value="Genomic_DNA"/>
</dbReference>
<comment type="similarity">
    <text evidence="1">Belongs to the E2F/DP family.</text>
</comment>
<dbReference type="Gene3D" id="1.10.10.10">
    <property type="entry name" value="Winged helix-like DNA-binding domain superfamily/Winged helix DNA-binding domain"/>
    <property type="match status" value="1"/>
</dbReference>
<dbReference type="PROSITE" id="PS51283">
    <property type="entry name" value="DUSP"/>
    <property type="match status" value="1"/>
</dbReference>
<dbReference type="SUPFAM" id="SSF143791">
    <property type="entry name" value="DUSP-like"/>
    <property type="match status" value="1"/>
</dbReference>
<evidence type="ECO:0000259" key="3">
    <source>
        <dbReference type="PROSITE" id="PS51283"/>
    </source>
</evidence>
<dbReference type="GO" id="GO:0005634">
    <property type="term" value="C:nucleus"/>
    <property type="evidence" value="ECO:0007669"/>
    <property type="project" value="UniProtKB-SubCell"/>
</dbReference>
<dbReference type="AlphaFoldDB" id="A0A0P1AVR0"/>
<dbReference type="GO" id="GO:0004843">
    <property type="term" value="F:cysteine-type deubiquitinase activity"/>
    <property type="evidence" value="ECO:0007669"/>
    <property type="project" value="InterPro"/>
</dbReference>
<dbReference type="SMART" id="SM01372">
    <property type="entry name" value="E2F_TDP"/>
    <property type="match status" value="1"/>
</dbReference>
<organism evidence="4 5">
    <name type="scientific">Plasmopara halstedii</name>
    <name type="common">Downy mildew of sunflower</name>
    <dbReference type="NCBI Taxonomy" id="4781"/>
    <lineage>
        <taxon>Eukaryota</taxon>
        <taxon>Sar</taxon>
        <taxon>Stramenopiles</taxon>
        <taxon>Oomycota</taxon>
        <taxon>Peronosporomycetes</taxon>
        <taxon>Peronosporales</taxon>
        <taxon>Peronosporaceae</taxon>
        <taxon>Plasmopara</taxon>
    </lineage>
</organism>
<dbReference type="GO" id="GO:0003677">
    <property type="term" value="F:DNA binding"/>
    <property type="evidence" value="ECO:0007669"/>
    <property type="project" value="UniProtKB-KW"/>
</dbReference>
<dbReference type="GO" id="GO:0005667">
    <property type="term" value="C:transcription regulator complex"/>
    <property type="evidence" value="ECO:0007669"/>
    <property type="project" value="InterPro"/>
</dbReference>
<feature type="compositionally biased region" description="Basic residues" evidence="2">
    <location>
        <begin position="417"/>
        <end position="429"/>
    </location>
</feature>
<keyword evidence="1" id="KW-0539">Nucleus</keyword>
<feature type="domain" description="DUSP" evidence="3">
    <location>
        <begin position="265"/>
        <end position="392"/>
    </location>
</feature>
<evidence type="ECO:0000256" key="2">
    <source>
        <dbReference type="SAM" id="MobiDB-lite"/>
    </source>
</evidence>
<keyword evidence="5" id="KW-1185">Reference proteome</keyword>
<proteinExistence type="inferred from homology"/>
<dbReference type="Gene3D" id="3.30.2230.10">
    <property type="entry name" value="DUSP-like"/>
    <property type="match status" value="1"/>
</dbReference>
<dbReference type="RefSeq" id="XP_024581427.1">
    <property type="nucleotide sequence ID" value="XM_024715761.1"/>
</dbReference>
<keyword evidence="1" id="KW-0804">Transcription</keyword>
<keyword evidence="1" id="KW-0238">DNA-binding</keyword>
<comment type="subcellular location">
    <subcellularLocation>
        <location evidence="1">Nucleus</location>
    </subcellularLocation>
</comment>
<dbReference type="InterPro" id="IPR003316">
    <property type="entry name" value="E2F_WHTH_DNA-bd_dom"/>
</dbReference>
<dbReference type="OrthoDB" id="58216at2759"/>
<accession>A0A0P1AVR0</accession>
<dbReference type="InterPro" id="IPR036388">
    <property type="entry name" value="WH-like_DNA-bd_sf"/>
</dbReference>
<evidence type="ECO:0000313" key="4">
    <source>
        <dbReference type="EMBL" id="CEG45058.1"/>
    </source>
</evidence>
<dbReference type="Proteomes" id="UP000054928">
    <property type="component" value="Unassembled WGS sequence"/>
</dbReference>